<proteinExistence type="inferred from homology"/>
<comment type="caution">
    <text evidence="6">The sequence shown here is derived from an EMBL/GenBank/DDBJ whole genome shotgun (WGS) entry which is preliminary data.</text>
</comment>
<comment type="similarity">
    <text evidence="4">Belongs to the flavoredoxin family.</text>
</comment>
<evidence type="ECO:0000256" key="1">
    <source>
        <dbReference type="ARBA" id="ARBA00001917"/>
    </source>
</evidence>
<keyword evidence="2" id="KW-0285">Flavoprotein</keyword>
<evidence type="ECO:0000256" key="4">
    <source>
        <dbReference type="ARBA" id="ARBA00038054"/>
    </source>
</evidence>
<evidence type="ECO:0000256" key="2">
    <source>
        <dbReference type="ARBA" id="ARBA00022630"/>
    </source>
</evidence>
<evidence type="ECO:0000256" key="3">
    <source>
        <dbReference type="ARBA" id="ARBA00022643"/>
    </source>
</evidence>
<dbReference type="Pfam" id="PF01613">
    <property type="entry name" value="Flavin_Reduct"/>
    <property type="match status" value="1"/>
</dbReference>
<sequence length="213" mass="23836">MAEYSQEDLKQLEHLFKINLINSCSGYKSANLIGTKSSDGISNVAVFSSVTHVGSDPALLGFFMRPTTVMRNTYQNIKTSKQYTINPIFEAIIEDAHHTSAKYDGGISEFDVTKLEEDYKDQFLAPFVKNAPLQLAMQFVEEYPIKANNTILIIGEIKKLYVPDTLIEQDGFINLAKAKVAAINGLDGYSIPNLKTRLDYQRPKPQFKNSDAT</sequence>
<dbReference type="RefSeq" id="WP_114309796.1">
    <property type="nucleotide sequence ID" value="NZ_QPJO01000003.1"/>
</dbReference>
<dbReference type="GO" id="GO:0010181">
    <property type="term" value="F:FMN binding"/>
    <property type="evidence" value="ECO:0007669"/>
    <property type="project" value="InterPro"/>
</dbReference>
<dbReference type="EMBL" id="QPJO01000003">
    <property type="protein sequence ID" value="RCW91272.1"/>
    <property type="molecule type" value="Genomic_DNA"/>
</dbReference>
<protein>
    <submittedName>
        <fullName evidence="6">Flavin reductase (DIM6/NTAB) family NADH-FMN oxidoreductase RutF</fullName>
    </submittedName>
</protein>
<reference evidence="6 7" key="1">
    <citation type="submission" date="2018-07" db="EMBL/GenBank/DDBJ databases">
        <title>Genomic Encyclopedia of Type Strains, Phase III (KMG-III): the genomes of soil and plant-associated and newly described type strains.</title>
        <authorList>
            <person name="Whitman W."/>
        </authorList>
    </citation>
    <scope>NUCLEOTIDE SEQUENCE [LARGE SCALE GENOMIC DNA]</scope>
    <source>
        <strain evidence="6 7">CECT 7958</strain>
    </source>
</reference>
<dbReference type="PANTHER" id="PTHR33798:SF5">
    <property type="entry name" value="FLAVIN REDUCTASE LIKE DOMAIN-CONTAINING PROTEIN"/>
    <property type="match status" value="1"/>
</dbReference>
<gene>
    <name evidence="6" type="ORF">DFQ08_10398</name>
</gene>
<dbReference type="OrthoDB" id="5293996at2"/>
<evidence type="ECO:0000313" key="7">
    <source>
        <dbReference type="Proteomes" id="UP000253436"/>
    </source>
</evidence>
<evidence type="ECO:0000313" key="6">
    <source>
        <dbReference type="EMBL" id="RCW91272.1"/>
    </source>
</evidence>
<keyword evidence="7" id="KW-1185">Reference proteome</keyword>
<dbReference type="PANTHER" id="PTHR33798">
    <property type="entry name" value="FLAVOPROTEIN OXYGENASE"/>
    <property type="match status" value="1"/>
</dbReference>
<dbReference type="AlphaFoldDB" id="A0A368ZDE5"/>
<name>A0A368ZDE5_9FLAO</name>
<dbReference type="GO" id="GO:0016646">
    <property type="term" value="F:oxidoreductase activity, acting on the CH-NH group of donors, NAD or NADP as acceptor"/>
    <property type="evidence" value="ECO:0007669"/>
    <property type="project" value="UniProtKB-ARBA"/>
</dbReference>
<dbReference type="SUPFAM" id="SSF50475">
    <property type="entry name" value="FMN-binding split barrel"/>
    <property type="match status" value="1"/>
</dbReference>
<dbReference type="InterPro" id="IPR012349">
    <property type="entry name" value="Split_barrel_FMN-bd"/>
</dbReference>
<dbReference type="Proteomes" id="UP000253436">
    <property type="component" value="Unassembled WGS sequence"/>
</dbReference>
<organism evidence="6 7">
    <name type="scientific">Winogradskyella arenosi</name>
    <dbReference type="NCBI Taxonomy" id="533325"/>
    <lineage>
        <taxon>Bacteria</taxon>
        <taxon>Pseudomonadati</taxon>
        <taxon>Bacteroidota</taxon>
        <taxon>Flavobacteriia</taxon>
        <taxon>Flavobacteriales</taxon>
        <taxon>Flavobacteriaceae</taxon>
        <taxon>Winogradskyella</taxon>
    </lineage>
</organism>
<keyword evidence="3" id="KW-0288">FMN</keyword>
<feature type="domain" description="Flavin reductase like" evidence="5">
    <location>
        <begin position="32"/>
        <end position="165"/>
    </location>
</feature>
<dbReference type="InterPro" id="IPR002563">
    <property type="entry name" value="Flavin_Rdtase-like_dom"/>
</dbReference>
<comment type="cofactor">
    <cofactor evidence="1">
        <name>FMN</name>
        <dbReference type="ChEBI" id="CHEBI:58210"/>
    </cofactor>
</comment>
<evidence type="ECO:0000259" key="5">
    <source>
        <dbReference type="Pfam" id="PF01613"/>
    </source>
</evidence>
<accession>A0A368ZDE5</accession>
<dbReference type="Gene3D" id="2.30.110.10">
    <property type="entry name" value="Electron Transport, Fmn-binding Protein, Chain A"/>
    <property type="match status" value="1"/>
</dbReference>